<sequence>MCGSRFLVTDKESVSLLVLRLRPYHPEHARSRLISEAKQGRAWSVLGWETAWEYQVGHANSVWTVMTYRIYYIPNTDSIINKLVSFTCKPRG</sequence>
<reference evidence="1" key="2">
    <citation type="submission" date="2025-09" db="UniProtKB">
        <authorList>
            <consortium name="Ensembl"/>
        </authorList>
    </citation>
    <scope>IDENTIFICATION</scope>
</reference>
<dbReference type="Proteomes" id="UP000261480">
    <property type="component" value="Unplaced"/>
</dbReference>
<organism evidence="1 2">
    <name type="scientific">Poecilia mexicana</name>
    <dbReference type="NCBI Taxonomy" id="48701"/>
    <lineage>
        <taxon>Eukaryota</taxon>
        <taxon>Metazoa</taxon>
        <taxon>Chordata</taxon>
        <taxon>Craniata</taxon>
        <taxon>Vertebrata</taxon>
        <taxon>Euteleostomi</taxon>
        <taxon>Actinopterygii</taxon>
        <taxon>Neopterygii</taxon>
        <taxon>Teleostei</taxon>
        <taxon>Neoteleostei</taxon>
        <taxon>Acanthomorphata</taxon>
        <taxon>Ovalentaria</taxon>
        <taxon>Atherinomorphae</taxon>
        <taxon>Cyprinodontiformes</taxon>
        <taxon>Poeciliidae</taxon>
        <taxon>Poeciliinae</taxon>
        <taxon>Poecilia</taxon>
    </lineage>
</organism>
<dbReference type="AlphaFoldDB" id="A0A3B3YWC9"/>
<accession>A0A3B3YWC9</accession>
<protein>
    <submittedName>
        <fullName evidence="1">Uncharacterized protein</fullName>
    </submittedName>
</protein>
<dbReference type="Ensembl" id="ENSPMET00000024986.1">
    <property type="protein sequence ID" value="ENSPMEP00000031746.1"/>
    <property type="gene ID" value="ENSPMEG00000019076.1"/>
</dbReference>
<proteinExistence type="predicted"/>
<keyword evidence="2" id="KW-1185">Reference proteome</keyword>
<evidence type="ECO:0000313" key="1">
    <source>
        <dbReference type="Ensembl" id="ENSPMEP00000031746.1"/>
    </source>
</evidence>
<reference evidence="1" key="1">
    <citation type="submission" date="2025-08" db="UniProtKB">
        <authorList>
            <consortium name="Ensembl"/>
        </authorList>
    </citation>
    <scope>IDENTIFICATION</scope>
</reference>
<evidence type="ECO:0000313" key="2">
    <source>
        <dbReference type="Proteomes" id="UP000261480"/>
    </source>
</evidence>
<name>A0A3B3YWC9_9TELE</name>